<comment type="similarity">
    <text evidence="1">Belongs to the OSBP family.</text>
</comment>
<reference evidence="7 8" key="1">
    <citation type="submission" date="2023-10" db="EMBL/GenBank/DDBJ databases">
        <title>Draft Genome Sequence of Candida saopaulonensis from a very Premature Infant with Sepsis.</title>
        <authorList>
            <person name="Ning Y."/>
            <person name="Dai R."/>
            <person name="Xiao M."/>
            <person name="Xu Y."/>
            <person name="Yan Q."/>
            <person name="Zhang L."/>
        </authorList>
    </citation>
    <scope>NUCLEOTIDE SEQUENCE [LARGE SCALE GENOMIC DNA]</scope>
    <source>
        <strain evidence="7 8">19XY460</strain>
    </source>
</reference>
<evidence type="ECO:0000256" key="2">
    <source>
        <dbReference type="ARBA" id="ARBA00022448"/>
    </source>
</evidence>
<dbReference type="PANTHER" id="PTHR10972">
    <property type="entry name" value="OXYSTEROL-BINDING PROTEIN-RELATED"/>
    <property type="match status" value="1"/>
</dbReference>
<dbReference type="GO" id="GO:0034727">
    <property type="term" value="P:piecemeal microautophagy of the nucleus"/>
    <property type="evidence" value="ECO:0007669"/>
    <property type="project" value="TreeGrafter"/>
</dbReference>
<evidence type="ECO:0000313" key="7">
    <source>
        <dbReference type="EMBL" id="WPK27788.1"/>
    </source>
</evidence>
<accession>A0AAX4HGN8</accession>
<dbReference type="GO" id="GO:0006887">
    <property type="term" value="P:exocytosis"/>
    <property type="evidence" value="ECO:0007669"/>
    <property type="project" value="TreeGrafter"/>
</dbReference>
<evidence type="ECO:0000256" key="4">
    <source>
        <dbReference type="ARBA" id="ARBA00023121"/>
    </source>
</evidence>
<dbReference type="InterPro" id="IPR041680">
    <property type="entry name" value="PH_8"/>
</dbReference>
<organism evidence="7 8">
    <name type="scientific">Australozyma saopauloensis</name>
    <dbReference type="NCBI Taxonomy" id="291208"/>
    <lineage>
        <taxon>Eukaryota</taxon>
        <taxon>Fungi</taxon>
        <taxon>Dikarya</taxon>
        <taxon>Ascomycota</taxon>
        <taxon>Saccharomycotina</taxon>
        <taxon>Pichiomycetes</taxon>
        <taxon>Metschnikowiaceae</taxon>
        <taxon>Australozyma</taxon>
    </lineage>
</organism>
<keyword evidence="2" id="KW-0813">Transport</keyword>
<dbReference type="EMBL" id="CP138901">
    <property type="protein sequence ID" value="WPK27788.1"/>
    <property type="molecule type" value="Genomic_DNA"/>
</dbReference>
<dbReference type="PROSITE" id="PS50003">
    <property type="entry name" value="PH_DOMAIN"/>
    <property type="match status" value="1"/>
</dbReference>
<dbReference type="InterPro" id="IPR000648">
    <property type="entry name" value="Oxysterol-bd"/>
</dbReference>
<dbReference type="KEGG" id="asau:88176246"/>
<dbReference type="GO" id="GO:0030011">
    <property type="term" value="P:maintenance of cell polarity"/>
    <property type="evidence" value="ECO:0007669"/>
    <property type="project" value="TreeGrafter"/>
</dbReference>
<keyword evidence="4" id="KW-0446">Lipid-binding</keyword>
<dbReference type="Pfam" id="PF15409">
    <property type="entry name" value="PH_8"/>
    <property type="match status" value="1"/>
</dbReference>
<dbReference type="Gene3D" id="2.40.160.120">
    <property type="match status" value="1"/>
</dbReference>
<dbReference type="InterPro" id="IPR036598">
    <property type="entry name" value="GOLD_dom_sf"/>
</dbReference>
<dbReference type="InterPro" id="IPR037239">
    <property type="entry name" value="OSBP_sf"/>
</dbReference>
<evidence type="ECO:0000256" key="3">
    <source>
        <dbReference type="ARBA" id="ARBA00023055"/>
    </source>
</evidence>
<dbReference type="SUPFAM" id="SSF101576">
    <property type="entry name" value="Supernatant protein factor (SPF), C-terminal domain"/>
    <property type="match status" value="1"/>
</dbReference>
<dbReference type="FunFam" id="2.40.160.120:FF:000001">
    <property type="entry name" value="Oxysterol-binding protein"/>
    <property type="match status" value="1"/>
</dbReference>
<dbReference type="InterPro" id="IPR001849">
    <property type="entry name" value="PH_domain"/>
</dbReference>
<dbReference type="GO" id="GO:0005886">
    <property type="term" value="C:plasma membrane"/>
    <property type="evidence" value="ECO:0007669"/>
    <property type="project" value="TreeGrafter"/>
</dbReference>
<evidence type="ECO:0000256" key="5">
    <source>
        <dbReference type="SAM" id="MobiDB-lite"/>
    </source>
</evidence>
<dbReference type="Gene3D" id="3.30.70.3490">
    <property type="match status" value="1"/>
</dbReference>
<keyword evidence="8" id="KW-1185">Reference proteome</keyword>
<proteinExistence type="inferred from homology"/>
<dbReference type="GO" id="GO:0032541">
    <property type="term" value="C:cortical endoplasmic reticulum"/>
    <property type="evidence" value="ECO:0007669"/>
    <property type="project" value="TreeGrafter"/>
</dbReference>
<dbReference type="GeneID" id="88176246"/>
<evidence type="ECO:0000259" key="6">
    <source>
        <dbReference type="PROSITE" id="PS50003"/>
    </source>
</evidence>
<dbReference type="SUPFAM" id="SSF50729">
    <property type="entry name" value="PH domain-like"/>
    <property type="match status" value="1"/>
</dbReference>
<evidence type="ECO:0000313" key="8">
    <source>
        <dbReference type="Proteomes" id="UP001338582"/>
    </source>
</evidence>
<evidence type="ECO:0000256" key="1">
    <source>
        <dbReference type="ARBA" id="ARBA00008842"/>
    </source>
</evidence>
<dbReference type="GO" id="GO:0120009">
    <property type="term" value="P:intermembrane lipid transfer"/>
    <property type="evidence" value="ECO:0007669"/>
    <property type="project" value="UniProtKB-ARBA"/>
</dbReference>
<dbReference type="RefSeq" id="XP_062880164.1">
    <property type="nucleotide sequence ID" value="XM_063024094.1"/>
</dbReference>
<dbReference type="SUPFAM" id="SSF144000">
    <property type="entry name" value="Oxysterol-binding protein-like"/>
    <property type="match status" value="1"/>
</dbReference>
<dbReference type="CDD" id="cd13289">
    <property type="entry name" value="PH_Osh3p_yeast"/>
    <property type="match status" value="1"/>
</dbReference>
<dbReference type="Pfam" id="PF01237">
    <property type="entry name" value="Oxysterol_BP"/>
    <property type="match status" value="1"/>
</dbReference>
<dbReference type="InterPro" id="IPR011993">
    <property type="entry name" value="PH-like_dom_sf"/>
</dbReference>
<dbReference type="GO" id="GO:0032934">
    <property type="term" value="F:sterol binding"/>
    <property type="evidence" value="ECO:0007669"/>
    <property type="project" value="TreeGrafter"/>
</dbReference>
<dbReference type="GO" id="GO:0006897">
    <property type="term" value="P:endocytosis"/>
    <property type="evidence" value="ECO:0007669"/>
    <property type="project" value="TreeGrafter"/>
</dbReference>
<dbReference type="SMART" id="SM00233">
    <property type="entry name" value="PH"/>
    <property type="match status" value="1"/>
</dbReference>
<dbReference type="GO" id="GO:0035621">
    <property type="term" value="P:ER to Golgi ceramide transport"/>
    <property type="evidence" value="ECO:0007669"/>
    <property type="project" value="TreeGrafter"/>
</dbReference>
<keyword evidence="3" id="KW-0445">Lipid transport</keyword>
<dbReference type="Proteomes" id="UP001338582">
    <property type="component" value="Chromosome 8"/>
</dbReference>
<dbReference type="GO" id="GO:0097038">
    <property type="term" value="C:perinuclear endoplasmic reticulum"/>
    <property type="evidence" value="ECO:0007669"/>
    <property type="project" value="TreeGrafter"/>
</dbReference>
<dbReference type="AlphaFoldDB" id="A0AAX4HGN8"/>
<feature type="region of interest" description="Disordered" evidence="5">
    <location>
        <begin position="437"/>
        <end position="480"/>
    </location>
</feature>
<gene>
    <name evidence="7" type="ORF">PUMCH_005188</name>
</gene>
<sequence length="885" mass="98933">MESLEIQAKDFLVKWVTAHEHSSMVWQIKPLKRSVNFAIYRKKDVPAAENGGDSGAIGAENSRLNTNLSSSVNGSQTTLDTPPSTPLELPLRERLSLIWLKSMRMRLGLVTSVNNITERRGSIKLKSRLLTLNTSLTNPDLVLVKDYHKLVPGELVKGQIDTDQGGTFAFIVDNTFSKTIGKTVLFSSNVVANANAAASAADDQLPESKLYRFQSVNPVEVAEVADVAEADNLPTEQLRSILRPRSGDLMQGTLLKKRRKKLQGFTKRFFTLNFKHGTLSYFKLNDNKLRGQMPIVESIVSANEKTREIFIDSGMEVWTLKAPSKSDFQVWVEAFNLLKKRSMNSSRPDEGLGSDPAAQATALQSLRGLHLEFADILEDFSATDKDVLQSQLYSLLTRFSNILKIKGSDAASLFSDGEFYDAQDDLDDHGSGVVLVSDTTKKNTGDSDDEDVDTRLSSDLDSDYDDADRPEAAVPTTLKTSSGTGVVDLSPLPIDTPVNRPCDIPVFTHDPPSFLSFVRKNVGKDLSTLSMPVDMNEPITILQKYAEIMEYSEMIDNALQGTYPAESGEMILRIAAFSVTYLSAMRVKLRVGRKPFNPLLGETFELVREDKGFRYLCEKVNHKPPVFAVHVESPDWIFSFSPAPSQKFWGKTSEIYTAGTAKLTIRATQETFTWEQPTCVVKNIIAGEKYTEPCSPITVKSSSGYRAVVEFAKGGMFSGRSEDLEIKAFDSSKKQLSYTVVGKWTELMTLKTHTVEKEIWTAGALLPNFEKKFGFPEFTGTLNKITSIEQDKLPATDSRFRPDMKVYSNGEIENAESLKQQLEEGQRARRKAQEESGTPYVPRYFTHVGGSPDDPCSGHWEYIEGKDSYWERRRAQNWDESHRLW</sequence>
<name>A0AAX4HGN8_9ASCO</name>
<feature type="compositionally biased region" description="Polar residues" evidence="5">
    <location>
        <begin position="62"/>
        <end position="76"/>
    </location>
</feature>
<dbReference type="PANTHER" id="PTHR10972:SF203">
    <property type="entry name" value="OXYSTEROL-BINDING PROTEIN HOMOLOG 3"/>
    <property type="match status" value="1"/>
</dbReference>
<dbReference type="Gene3D" id="2.30.29.30">
    <property type="entry name" value="Pleckstrin-homology domain (PH domain)/Phosphotyrosine-binding domain (PTB)"/>
    <property type="match status" value="1"/>
</dbReference>
<feature type="region of interest" description="Disordered" evidence="5">
    <location>
        <begin position="49"/>
        <end position="87"/>
    </location>
</feature>
<protein>
    <recommendedName>
        <fullName evidence="6">PH domain-containing protein</fullName>
    </recommendedName>
</protein>
<feature type="compositionally biased region" description="Low complexity" evidence="5">
    <location>
        <begin position="77"/>
        <end position="87"/>
    </location>
</feature>
<dbReference type="GO" id="GO:0005829">
    <property type="term" value="C:cytosol"/>
    <property type="evidence" value="ECO:0007669"/>
    <property type="project" value="TreeGrafter"/>
</dbReference>
<feature type="domain" description="PH" evidence="6">
    <location>
        <begin position="247"/>
        <end position="340"/>
    </location>
</feature>